<dbReference type="Proteomes" id="UP000053664">
    <property type="component" value="Unassembled WGS sequence"/>
</dbReference>
<accession>A0A061HBT9</accession>
<evidence type="ECO:0000256" key="1">
    <source>
        <dbReference type="ARBA" id="ARBA00004608"/>
    </source>
</evidence>
<dbReference type="Pfam" id="PF03357">
    <property type="entry name" value="Snf7"/>
    <property type="match status" value="1"/>
</dbReference>
<evidence type="ECO:0000256" key="2">
    <source>
        <dbReference type="ARBA" id="ARBA00006190"/>
    </source>
</evidence>
<dbReference type="GeneID" id="19318488"/>
<feature type="region of interest" description="Disordered" evidence="7">
    <location>
        <begin position="143"/>
        <end position="225"/>
    </location>
</feature>
<dbReference type="GO" id="GO:0005771">
    <property type="term" value="C:multivesicular body"/>
    <property type="evidence" value="ECO:0007669"/>
    <property type="project" value="TreeGrafter"/>
</dbReference>
<dbReference type="HOGENOM" id="CLU_086201_0_1_1"/>
<evidence type="ECO:0000256" key="4">
    <source>
        <dbReference type="ARBA" id="ARBA00022753"/>
    </source>
</evidence>
<dbReference type="Gene3D" id="6.10.140.1230">
    <property type="match status" value="1"/>
</dbReference>
<proteinExistence type="inferred from homology"/>
<dbReference type="OrthoDB" id="441172at2759"/>
<keyword evidence="4" id="KW-0967">Endosome</keyword>
<dbReference type="PANTHER" id="PTHR22761">
    <property type="entry name" value="CHARGED MULTIVESICULAR BODY PROTEIN"/>
    <property type="match status" value="1"/>
</dbReference>
<comment type="subcellular location">
    <subcellularLocation>
        <location evidence="1">Endosome membrane</location>
    </subcellularLocation>
</comment>
<dbReference type="eggNOG" id="KOG2910">
    <property type="taxonomic scope" value="Eukaryota"/>
</dbReference>
<dbReference type="GO" id="GO:0015031">
    <property type="term" value="P:protein transport"/>
    <property type="evidence" value="ECO:0007669"/>
    <property type="project" value="UniProtKB-KW"/>
</dbReference>
<feature type="compositionally biased region" description="Low complexity" evidence="7">
    <location>
        <begin position="177"/>
        <end position="209"/>
    </location>
</feature>
<dbReference type="EMBL" id="KE361636">
    <property type="protein sequence ID" value="EPQ28056.1"/>
    <property type="molecule type" value="Genomic_DNA"/>
</dbReference>
<evidence type="ECO:0000313" key="8">
    <source>
        <dbReference type="EMBL" id="EPQ28056.1"/>
    </source>
</evidence>
<evidence type="ECO:0000313" key="9">
    <source>
        <dbReference type="Proteomes" id="UP000053664"/>
    </source>
</evidence>
<protein>
    <recommendedName>
        <fullName evidence="10">Charged multivesicular body protein 6</fullName>
    </recommendedName>
</protein>
<keyword evidence="6" id="KW-0472">Membrane</keyword>
<dbReference type="PANTHER" id="PTHR22761:SF5">
    <property type="entry name" value="CHARGED MULTIVESICULAR BODY PROTEIN 6"/>
    <property type="match status" value="1"/>
</dbReference>
<evidence type="ECO:0000256" key="7">
    <source>
        <dbReference type="SAM" id="MobiDB-lite"/>
    </source>
</evidence>
<evidence type="ECO:0008006" key="10">
    <source>
        <dbReference type="Google" id="ProtNLM"/>
    </source>
</evidence>
<name>A0A061HBT9_9BASI</name>
<dbReference type="GO" id="GO:0000815">
    <property type="term" value="C:ESCRT III complex"/>
    <property type="evidence" value="ECO:0007669"/>
    <property type="project" value="TreeGrafter"/>
</dbReference>
<comment type="similarity">
    <text evidence="2">Belongs to the SNF7 family.</text>
</comment>
<organism evidence="8 9">
    <name type="scientific">Pseudozyma flocculosa PF-1</name>
    <dbReference type="NCBI Taxonomy" id="1277687"/>
    <lineage>
        <taxon>Eukaryota</taxon>
        <taxon>Fungi</taxon>
        <taxon>Dikarya</taxon>
        <taxon>Basidiomycota</taxon>
        <taxon>Ustilaginomycotina</taxon>
        <taxon>Ustilaginomycetes</taxon>
        <taxon>Ustilaginales</taxon>
        <taxon>Ustilaginaceae</taxon>
        <taxon>Pseudozyma</taxon>
    </lineage>
</organism>
<keyword evidence="3" id="KW-0813">Transport</keyword>
<dbReference type="InterPro" id="IPR005024">
    <property type="entry name" value="Snf7_fam"/>
</dbReference>
<evidence type="ECO:0000256" key="6">
    <source>
        <dbReference type="ARBA" id="ARBA00023136"/>
    </source>
</evidence>
<sequence length="225" mass="25424">MGTTQSKGPKITSHDRAVLDLKLQRDRIRQYQKKIQTTLEHETELARRALATSNKPLALSALRKKKYQQSLLAKTDEQLSTLQNLVSTIEFSQIQASVVEGLRQGNTVLRQINDSMKIQDVERILQDGEEARAYQQEIDEMLQSRMTNDEEEEVQREMEALEREANGLPPLPEQEQRQQQPPVELPSAPQTEPVAQPQPEEAALQPQAAGKPAASQRQQAEPMLA</sequence>
<gene>
    <name evidence="8" type="ORF">PFL1_04383</name>
</gene>
<dbReference type="AlphaFoldDB" id="A0A061HBT9"/>
<dbReference type="RefSeq" id="XP_007880100.1">
    <property type="nucleotide sequence ID" value="XM_007881909.1"/>
</dbReference>
<evidence type="ECO:0000256" key="5">
    <source>
        <dbReference type="ARBA" id="ARBA00022927"/>
    </source>
</evidence>
<dbReference type="KEGG" id="pfp:PFL1_04383"/>
<dbReference type="GO" id="GO:0032511">
    <property type="term" value="P:late endosome to vacuole transport via multivesicular body sorting pathway"/>
    <property type="evidence" value="ECO:0007669"/>
    <property type="project" value="TreeGrafter"/>
</dbReference>
<reference evidence="8 9" key="1">
    <citation type="journal article" date="2013" name="Plant Cell">
        <title>The transition from a phytopathogenic smut ancestor to an anamorphic biocontrol agent deciphered by comparative whole-genome analysis.</title>
        <authorList>
            <person name="Lefebvre F."/>
            <person name="Joly D.L."/>
            <person name="Labbe C."/>
            <person name="Teichmann B."/>
            <person name="Linning R."/>
            <person name="Belzile F."/>
            <person name="Bakkeren G."/>
            <person name="Belanger R.R."/>
        </authorList>
    </citation>
    <scope>NUCLEOTIDE SEQUENCE [LARGE SCALE GENOMIC DNA]</scope>
    <source>
        <strain evidence="8 9">PF-1</strain>
    </source>
</reference>
<keyword evidence="5" id="KW-0653">Protein transport</keyword>
<dbReference type="GO" id="GO:0006900">
    <property type="term" value="P:vesicle budding from membrane"/>
    <property type="evidence" value="ECO:0007669"/>
    <property type="project" value="TreeGrafter"/>
</dbReference>
<evidence type="ECO:0000256" key="3">
    <source>
        <dbReference type="ARBA" id="ARBA00022448"/>
    </source>
</evidence>
<feature type="compositionally biased region" description="Basic and acidic residues" evidence="7">
    <location>
        <begin position="155"/>
        <end position="165"/>
    </location>
</feature>